<dbReference type="GO" id="GO:0003677">
    <property type="term" value="F:DNA binding"/>
    <property type="evidence" value="ECO:0007669"/>
    <property type="project" value="UniProtKB-KW"/>
</dbReference>
<proteinExistence type="predicted"/>
<gene>
    <name evidence="1" type="ORF">UFOVP587_23</name>
</gene>
<accession>A0A6J5MWC6</accession>
<keyword evidence="1" id="KW-0371">Homeobox</keyword>
<evidence type="ECO:0000313" key="1">
    <source>
        <dbReference type="EMBL" id="CAB4151575.1"/>
    </source>
</evidence>
<dbReference type="Gene3D" id="1.10.10.60">
    <property type="entry name" value="Homeodomain-like"/>
    <property type="match status" value="1"/>
</dbReference>
<sequence length="143" mass="16434">MESSHLDERQEKYLNWLLIPSQLREPSTQEAYAKQEGVDTTTLRRWQKKPYFKEEWAKRVEDLQGSPERTQKLMDTIYQRALGGDNKAAQLYLQATNRLAPQQVSITHSTPLAEISDKDLEELIASVATSEQTSRLQSSVKPD</sequence>
<keyword evidence="1" id="KW-0238">DNA-binding</keyword>
<dbReference type="EMBL" id="LR796566">
    <property type="protein sequence ID" value="CAB4151575.1"/>
    <property type="molecule type" value="Genomic_DNA"/>
</dbReference>
<organism evidence="1">
    <name type="scientific">uncultured Caudovirales phage</name>
    <dbReference type="NCBI Taxonomy" id="2100421"/>
    <lineage>
        <taxon>Viruses</taxon>
        <taxon>Duplodnaviria</taxon>
        <taxon>Heunggongvirae</taxon>
        <taxon>Uroviricota</taxon>
        <taxon>Caudoviricetes</taxon>
        <taxon>Peduoviridae</taxon>
        <taxon>Maltschvirus</taxon>
        <taxon>Maltschvirus maltsch</taxon>
    </lineage>
</organism>
<name>A0A6J5MWC6_9CAUD</name>
<protein>
    <submittedName>
        <fullName evidence="1">Homeodomain, phBC6A51-type</fullName>
    </submittedName>
</protein>
<reference evidence="1" key="1">
    <citation type="submission" date="2020-04" db="EMBL/GenBank/DDBJ databases">
        <authorList>
            <person name="Chiriac C."/>
            <person name="Salcher M."/>
            <person name="Ghai R."/>
            <person name="Kavagutti S V."/>
        </authorList>
    </citation>
    <scope>NUCLEOTIDE SEQUENCE</scope>
</reference>